<keyword evidence="5" id="KW-1185">Reference proteome</keyword>
<dbReference type="SUPFAM" id="SSF53850">
    <property type="entry name" value="Periplasmic binding protein-like II"/>
    <property type="match status" value="2"/>
</dbReference>
<evidence type="ECO:0000313" key="5">
    <source>
        <dbReference type="Proteomes" id="UP001166251"/>
    </source>
</evidence>
<gene>
    <name evidence="4" type="ORF">K0504_15065</name>
</gene>
<comment type="caution">
    <text evidence="4">The sequence shown here is derived from an EMBL/GenBank/DDBJ whole genome shotgun (WGS) entry which is preliminary data.</text>
</comment>
<accession>A0ABS7EJ24</accession>
<sequence length="687" mass="76652">MSLIVDLFKRSCLRSKRACRFHVANLLGLALLSGHCFAAPTINLSTYELSPYVGIHLHQQGAITEIVKASIGQSSLGAAEVQIHAPKRAQSLAYRGITHAMFPVIYDAQLAKDFIYSDPMPGFQPGLLKRTQQSSPINSEGQGQTIGVIRGSLSRLAPQRFPQARIVIKDDNQTLLEMLALGRLDFVFIDKFTAADLMVDSIPELIGKFDFDDAGMAPLDFHVAFNRHQYNAEYLAFQFNEGLTKVRESGQLQQILYSHGLYTFEQPNDKKVIRIATVENDDMLAMQRLSTHFENQHPDIKLEWHVLEENTLRRRLLSDLAIGAGQYDVLTIGSLEASTWAPKGWLTPFGDLPSHYDIEDLILPIRESLSYKGSLMALPFYGETSFTYYRTDLFEKARLKMAEKPSYDDILRYAQAIHDPENQVYGVCLRGKAGWGENMAFVSTMVNAYGGQWVNMDWQPTMTSKPWKQAISHYIQLLQNYGPPNAHQNGYAENLELFAAGHCGIWIDATVAAGLLYDPSRSKVASKVAVTEAPSAVTDKGNAWLWAWSLAIPSSSKLKQEAQQLITWATSKQYIELVANTFGWVAVPPGTRYSTYASKQYQAIAPFAPLVMSSIMNASTKDSTLPPSPYQGIQYIDINEFPSLGTEVGYQINRALTGKISVNHSLTSSQVFAEQRLMAAGYMKPRE</sequence>
<feature type="chain" id="PRO_5045639868" evidence="3">
    <location>
        <begin position="39"/>
        <end position="687"/>
    </location>
</feature>
<evidence type="ECO:0000256" key="1">
    <source>
        <dbReference type="ARBA" id="ARBA00004418"/>
    </source>
</evidence>
<evidence type="ECO:0000256" key="2">
    <source>
        <dbReference type="ARBA" id="ARBA00008520"/>
    </source>
</evidence>
<feature type="signal peptide" evidence="3">
    <location>
        <begin position="1"/>
        <end position="38"/>
    </location>
</feature>
<protein>
    <submittedName>
        <fullName evidence="4">Extracellular solute-binding protein</fullName>
    </submittedName>
</protein>
<evidence type="ECO:0000313" key="4">
    <source>
        <dbReference type="EMBL" id="MBW8192357.1"/>
    </source>
</evidence>
<reference evidence="4" key="1">
    <citation type="submission" date="2021-07" db="EMBL/GenBank/DDBJ databases">
        <title>Neiella marina sp. nov., isolated from the intestinal content of sea cucumber Apostichopus japonicus.</title>
        <authorList>
            <person name="Bai X."/>
        </authorList>
    </citation>
    <scope>NUCLEOTIDE SEQUENCE</scope>
    <source>
        <strain evidence="4">126</strain>
    </source>
</reference>
<comment type="subcellular location">
    <subcellularLocation>
        <location evidence="1">Periplasm</location>
    </subcellularLocation>
</comment>
<dbReference type="CDD" id="cd13585">
    <property type="entry name" value="PBP2_TMBP_like"/>
    <property type="match status" value="1"/>
</dbReference>
<dbReference type="RefSeq" id="WP_220104977.1">
    <property type="nucleotide sequence ID" value="NZ_JAHZSS010000021.1"/>
</dbReference>
<keyword evidence="3" id="KW-0732">Signal</keyword>
<dbReference type="Pfam" id="PF01547">
    <property type="entry name" value="SBP_bac_1"/>
    <property type="match status" value="1"/>
</dbReference>
<dbReference type="Gene3D" id="3.40.190.10">
    <property type="entry name" value="Periplasmic binding protein-like II"/>
    <property type="match status" value="4"/>
</dbReference>
<dbReference type="InterPro" id="IPR006059">
    <property type="entry name" value="SBP"/>
</dbReference>
<dbReference type="InterPro" id="IPR050490">
    <property type="entry name" value="Bact_solute-bd_prot1"/>
</dbReference>
<evidence type="ECO:0000256" key="3">
    <source>
        <dbReference type="SAM" id="SignalP"/>
    </source>
</evidence>
<organism evidence="4 5">
    <name type="scientific">Neiella holothuriorum</name>
    <dbReference type="NCBI Taxonomy" id="2870530"/>
    <lineage>
        <taxon>Bacteria</taxon>
        <taxon>Pseudomonadati</taxon>
        <taxon>Pseudomonadota</taxon>
        <taxon>Gammaproteobacteria</taxon>
        <taxon>Alteromonadales</taxon>
        <taxon>Echinimonadaceae</taxon>
        <taxon>Neiella</taxon>
    </lineage>
</organism>
<comment type="similarity">
    <text evidence="2">Belongs to the bacterial solute-binding protein 1 family.</text>
</comment>
<dbReference type="EMBL" id="JAHZSS010000021">
    <property type="protein sequence ID" value="MBW8192357.1"/>
    <property type="molecule type" value="Genomic_DNA"/>
</dbReference>
<name>A0ABS7EJ24_9GAMM</name>
<dbReference type="PANTHER" id="PTHR43649">
    <property type="entry name" value="ARABINOSE-BINDING PROTEIN-RELATED"/>
    <property type="match status" value="1"/>
</dbReference>
<dbReference type="PANTHER" id="PTHR43649:SF12">
    <property type="entry name" value="DIACETYLCHITOBIOSE BINDING PROTEIN DASA"/>
    <property type="match status" value="1"/>
</dbReference>
<proteinExistence type="inferred from homology"/>
<dbReference type="Proteomes" id="UP001166251">
    <property type="component" value="Unassembled WGS sequence"/>
</dbReference>